<evidence type="ECO:0008006" key="4">
    <source>
        <dbReference type="Google" id="ProtNLM"/>
    </source>
</evidence>
<reference evidence="2 3" key="1">
    <citation type="submission" date="2014-03" db="EMBL/GenBank/DDBJ databases">
        <title>Draft genome sequence of Deinococcus phoenicis 1P10ME.</title>
        <authorList>
            <person name="Stepanov V.G."/>
            <person name="Vaishampayan P."/>
            <person name="Venkateswaran K."/>
            <person name="Fox G.E."/>
        </authorList>
    </citation>
    <scope>NUCLEOTIDE SEQUENCE [LARGE SCALE GENOMIC DNA]</scope>
    <source>
        <strain evidence="2 3">1P10ME</strain>
    </source>
</reference>
<sequence length="414" mass="44383">MRRIGTLACALTLLLAACSQTPNVPTTAALPTGESATGNGGVDEVQASDAAAQAATQRLQALGAATTQTTPAGISVQAGGTLTIGGQPMFPMGFYHVSWAGNAERRLRDMQAIADMGFNVMNAAMFDAQDDIPGFQALLRSAQSRGMKLLVEDFNAVSIAALKNEPALLGWMIGDDCNSLLTPQQLQERHRATKALDPGHLTYASMAITFANSHAAYFGKSDAVGNQSYPVDGGDEVGVVYPVMKRLVEESRANGTLPIANLQSFRWKDGRLPNARELYSMTNQALGAGVKGILYYTYLDQTNDLATQPALRTELKRLAGEVKLLSPFLLEGQRQDLNAGSLEARATLWTYKGHRYLQVLSLSETARQNVKITLGEKTAQLVPLLAGRPTGLQLKNGAVTGALTPLTAQWYELR</sequence>
<name>A0A016QTT5_9DEIO</name>
<dbReference type="AlphaFoldDB" id="A0A016QTT5"/>
<feature type="chain" id="PRO_5001488369" description="Glycoside hydrolase family 42 N-terminal domain-containing protein" evidence="1">
    <location>
        <begin position="29"/>
        <end position="414"/>
    </location>
</feature>
<dbReference type="SUPFAM" id="SSF51445">
    <property type="entry name" value="(Trans)glycosidases"/>
    <property type="match status" value="1"/>
</dbReference>
<keyword evidence="1" id="KW-0732">Signal</keyword>
<dbReference type="OrthoDB" id="63019at2"/>
<organism evidence="2 3">
    <name type="scientific">Deinococcus phoenicis</name>
    <dbReference type="NCBI Taxonomy" id="1476583"/>
    <lineage>
        <taxon>Bacteria</taxon>
        <taxon>Thermotogati</taxon>
        <taxon>Deinococcota</taxon>
        <taxon>Deinococci</taxon>
        <taxon>Deinococcales</taxon>
        <taxon>Deinococcaceae</taxon>
        <taxon>Deinococcus</taxon>
    </lineage>
</organism>
<gene>
    <name evidence="2" type="ORF">DEIPH_ctg005orf0028</name>
</gene>
<evidence type="ECO:0000313" key="2">
    <source>
        <dbReference type="EMBL" id="EYB69473.1"/>
    </source>
</evidence>
<dbReference type="STRING" id="1476583.DEIPH_ctg005orf0028"/>
<dbReference type="eggNOG" id="COG3934">
    <property type="taxonomic scope" value="Bacteria"/>
</dbReference>
<evidence type="ECO:0000313" key="3">
    <source>
        <dbReference type="Proteomes" id="UP000020492"/>
    </source>
</evidence>
<proteinExistence type="predicted"/>
<comment type="caution">
    <text evidence="2">The sequence shown here is derived from an EMBL/GenBank/DDBJ whole genome shotgun (WGS) entry which is preliminary data.</text>
</comment>
<evidence type="ECO:0000256" key="1">
    <source>
        <dbReference type="SAM" id="SignalP"/>
    </source>
</evidence>
<dbReference type="Gene3D" id="3.20.20.80">
    <property type="entry name" value="Glycosidases"/>
    <property type="match status" value="2"/>
</dbReference>
<dbReference type="RefSeq" id="WP_034352945.1">
    <property type="nucleotide sequence ID" value="NZ_JHAC01000005.1"/>
</dbReference>
<accession>A0A016QTT5</accession>
<dbReference type="EMBL" id="JHAC01000005">
    <property type="protein sequence ID" value="EYB69473.1"/>
    <property type="molecule type" value="Genomic_DNA"/>
</dbReference>
<protein>
    <recommendedName>
        <fullName evidence="4">Glycoside hydrolase family 42 N-terminal domain-containing protein</fullName>
    </recommendedName>
</protein>
<keyword evidence="3" id="KW-1185">Reference proteome</keyword>
<dbReference type="Proteomes" id="UP000020492">
    <property type="component" value="Unassembled WGS sequence"/>
</dbReference>
<dbReference type="PROSITE" id="PS51257">
    <property type="entry name" value="PROKAR_LIPOPROTEIN"/>
    <property type="match status" value="1"/>
</dbReference>
<feature type="signal peptide" evidence="1">
    <location>
        <begin position="1"/>
        <end position="28"/>
    </location>
</feature>
<dbReference type="InterPro" id="IPR017853">
    <property type="entry name" value="GH"/>
</dbReference>
<dbReference type="PATRIC" id="fig|1476583.3.peg.373"/>